<keyword evidence="5" id="KW-1185">Reference proteome</keyword>
<dbReference type="InterPro" id="IPR007527">
    <property type="entry name" value="Znf_SWIM"/>
</dbReference>
<comment type="caution">
    <text evidence="4">The sequence shown here is derived from an EMBL/GenBank/DDBJ whole genome shotgun (WGS) entry which is preliminary data.</text>
</comment>
<feature type="compositionally biased region" description="Low complexity" evidence="2">
    <location>
        <begin position="254"/>
        <end position="267"/>
    </location>
</feature>
<gene>
    <name evidence="4" type="ORF">GCM10009850_004280</name>
</gene>
<feature type="compositionally biased region" description="Low complexity" evidence="2">
    <location>
        <begin position="481"/>
        <end position="518"/>
    </location>
</feature>
<feature type="compositionally biased region" description="Pro residues" evidence="2">
    <location>
        <begin position="553"/>
        <end position="565"/>
    </location>
</feature>
<evidence type="ECO:0000313" key="5">
    <source>
        <dbReference type="Proteomes" id="UP001499843"/>
    </source>
</evidence>
<protein>
    <recommendedName>
        <fullName evidence="3">SWIM-type domain-containing protein</fullName>
    </recommendedName>
</protein>
<feature type="compositionally biased region" description="Low complexity" evidence="2">
    <location>
        <begin position="525"/>
        <end position="534"/>
    </location>
</feature>
<evidence type="ECO:0000313" key="4">
    <source>
        <dbReference type="EMBL" id="GAA2204566.1"/>
    </source>
</evidence>
<reference evidence="4 5" key="1">
    <citation type="journal article" date="2019" name="Int. J. Syst. Evol. Microbiol.">
        <title>The Global Catalogue of Microorganisms (GCM) 10K type strain sequencing project: providing services to taxonomists for standard genome sequencing and annotation.</title>
        <authorList>
            <consortium name="The Broad Institute Genomics Platform"/>
            <consortium name="The Broad Institute Genome Sequencing Center for Infectious Disease"/>
            <person name="Wu L."/>
            <person name="Ma J."/>
        </authorList>
    </citation>
    <scope>NUCLEOTIDE SEQUENCE [LARGE SCALE GENOMIC DNA]</scope>
    <source>
        <strain evidence="4 5">JCM 16114</strain>
    </source>
</reference>
<proteinExistence type="predicted"/>
<evidence type="ECO:0000256" key="1">
    <source>
        <dbReference type="PROSITE-ProRule" id="PRU00325"/>
    </source>
</evidence>
<keyword evidence="1" id="KW-0863">Zinc-finger</keyword>
<feature type="compositionally biased region" description="Low complexity" evidence="2">
    <location>
        <begin position="586"/>
        <end position="597"/>
    </location>
</feature>
<evidence type="ECO:0000256" key="2">
    <source>
        <dbReference type="SAM" id="MobiDB-lite"/>
    </source>
</evidence>
<keyword evidence="1" id="KW-0479">Metal-binding</keyword>
<feature type="domain" description="SWIM-type" evidence="3">
    <location>
        <begin position="64"/>
        <end position="97"/>
    </location>
</feature>
<name>A0ABN3C5H6_9ACTN</name>
<sequence length="704" mass="71944">MSVPLSNLRQVTERWSRDQVLALAPDASSQKAAQGVAAAGKWSLRGTTGTVLFGECKGSGAKPYLAAVDLSEPAYRCSCPSRKFPCKHALGLLLLWSADGVPVVGEALPQWVAEWLDGRADRAAKSAARLEAARAKAAGGAGVGGGAAGGADADPQAGIDVGAGGGSGARLNASDSPPTTDADGPQHGTESAPERATLVDGAEIGPEGATLMGGPGSNPESAMLVSGTGSGPDGGMPVDGGGAETGVSSGGAPSGAVQSVAAGSAPGRGESVRHQRVAAGLAELERWLADQVRQGLAGAQEHDWDGLAKRLIDAQAPGVAGVVSRLARVRAEENWPGRLLEEYALINLLAIAYRRRAHLPERLAQTVLIRTGFPVTREEVLAGPPVRDHWDVLGRRDEVQDRLTARRVWLRGRHTGRPALILSFAPQGQALDASLVTGTTIDADLTYYPGAAPLRALVATRHGTVSPTTRQGSPTTPPGSPTTWPGSPTTWPGSPTTWPGSPTTRPGSPTTRPGSPTTAAPPPSAGALSEAAPVAPAPPNARETGAQPQAPQAAPPHPPSGPPPHVASSDDTPSHAAPSRVAHPEPSAAVPPSATPAAAPPTTPPAATTRAQGIPPGMSPDEALDEVARALAEDPWTESWPLVLTDVTPDRTTISGLPLHPRAHDPWRLMAVSGGHPLTVAAEWTPQGLRPLTAWDEDGTAVIL</sequence>
<organism evidence="4 5">
    <name type="scientific">Nonomuraea monospora</name>
    <dbReference type="NCBI Taxonomy" id="568818"/>
    <lineage>
        <taxon>Bacteria</taxon>
        <taxon>Bacillati</taxon>
        <taxon>Actinomycetota</taxon>
        <taxon>Actinomycetes</taxon>
        <taxon>Streptosporangiales</taxon>
        <taxon>Streptosporangiaceae</taxon>
        <taxon>Nonomuraea</taxon>
    </lineage>
</organism>
<evidence type="ECO:0000259" key="3">
    <source>
        <dbReference type="PROSITE" id="PS50966"/>
    </source>
</evidence>
<feature type="region of interest" description="Disordered" evidence="2">
    <location>
        <begin position="156"/>
        <end position="273"/>
    </location>
</feature>
<feature type="region of interest" description="Disordered" evidence="2">
    <location>
        <begin position="463"/>
        <end position="621"/>
    </location>
</feature>
<dbReference type="EMBL" id="BAAAQX010000001">
    <property type="protein sequence ID" value="GAA2204566.1"/>
    <property type="molecule type" value="Genomic_DNA"/>
</dbReference>
<keyword evidence="1" id="KW-0862">Zinc</keyword>
<dbReference type="PROSITE" id="PS50966">
    <property type="entry name" value="ZF_SWIM"/>
    <property type="match status" value="1"/>
</dbReference>
<dbReference type="Pfam" id="PF04434">
    <property type="entry name" value="SWIM"/>
    <property type="match status" value="1"/>
</dbReference>
<feature type="compositionally biased region" description="Gly residues" evidence="2">
    <location>
        <begin position="228"/>
        <end position="253"/>
    </location>
</feature>
<dbReference type="Proteomes" id="UP001499843">
    <property type="component" value="Unassembled WGS sequence"/>
</dbReference>
<accession>A0ABN3C5H6</accession>